<evidence type="ECO:0000256" key="3">
    <source>
        <dbReference type="ARBA" id="ARBA00023163"/>
    </source>
</evidence>
<proteinExistence type="predicted"/>
<keyword evidence="7" id="KW-1185">Reference proteome</keyword>
<sequence length="263" mass="28789">MAQLRHARLGALELASAGGSGHRFDKHSHDEFVISANLRGDEQIWLDGRTFAAGPGAITTYNPGQIQGGGVAEDRPWHFVSLYVTAEQLTQTLGLGALEFARPLRHLPRLAEALAAAVETGLHADPFLRERGEERLIRLLGEVARTADVRLPSCAASGRGPVVRLQEWLAAHLQEAPSLDDMAAHLGLSKFHLLRSFQQQTGLTPRQWAMQLRTCRAQALLRAGRPATETAHALGFADQSHLNRHFRAAYGLSPGRFQRALRG</sequence>
<evidence type="ECO:0000313" key="6">
    <source>
        <dbReference type="EMBL" id="AYC31152.1"/>
    </source>
</evidence>
<keyword evidence="3" id="KW-0804">Transcription</keyword>
<dbReference type="InterPro" id="IPR009057">
    <property type="entry name" value="Homeodomain-like_sf"/>
</dbReference>
<dbReference type="KEGG" id="pcav:D3880_01565"/>
<feature type="domain" description="HTH araC/xylS-type" evidence="5">
    <location>
        <begin position="163"/>
        <end position="260"/>
    </location>
</feature>
<dbReference type="Proteomes" id="UP000265560">
    <property type="component" value="Chromosome"/>
</dbReference>
<dbReference type="InterPro" id="IPR003313">
    <property type="entry name" value="AraC-bd"/>
</dbReference>
<evidence type="ECO:0000313" key="7">
    <source>
        <dbReference type="Proteomes" id="UP000265560"/>
    </source>
</evidence>
<dbReference type="PANTHER" id="PTHR46796">
    <property type="entry name" value="HTH-TYPE TRANSCRIPTIONAL ACTIVATOR RHAS-RELATED"/>
    <property type="match status" value="1"/>
</dbReference>
<dbReference type="SMART" id="SM00342">
    <property type="entry name" value="HTH_ARAC"/>
    <property type="match status" value="1"/>
</dbReference>
<protein>
    <submittedName>
        <fullName evidence="6">AraC family transcriptional regulator</fullName>
    </submittedName>
</protein>
<dbReference type="OrthoDB" id="9809338at2"/>
<evidence type="ECO:0000259" key="5">
    <source>
        <dbReference type="PROSITE" id="PS01124"/>
    </source>
</evidence>
<dbReference type="InterPro" id="IPR050204">
    <property type="entry name" value="AraC_XylS_family_regulators"/>
</dbReference>
<dbReference type="SUPFAM" id="SSF46689">
    <property type="entry name" value="Homeodomain-like"/>
    <property type="match status" value="2"/>
</dbReference>
<reference evidence="7" key="1">
    <citation type="submission" date="2018-09" db="EMBL/GenBank/DDBJ databases">
        <authorList>
            <person name="Zhu H."/>
        </authorList>
    </citation>
    <scope>NUCLEOTIDE SEQUENCE [LARGE SCALE GENOMIC DNA]</scope>
    <source>
        <strain evidence="7">K2W31S-8</strain>
    </source>
</reference>
<dbReference type="RefSeq" id="WP_119891786.1">
    <property type="nucleotide sequence ID" value="NZ_CP032419.1"/>
</dbReference>
<keyword evidence="1" id="KW-0805">Transcription regulation</keyword>
<dbReference type="EMBL" id="CP032419">
    <property type="protein sequence ID" value="AYC31152.1"/>
    <property type="molecule type" value="Genomic_DNA"/>
</dbReference>
<dbReference type="InterPro" id="IPR018060">
    <property type="entry name" value="HTH_AraC"/>
</dbReference>
<dbReference type="Pfam" id="PF12833">
    <property type="entry name" value="HTH_18"/>
    <property type="match status" value="1"/>
</dbReference>
<evidence type="ECO:0000256" key="1">
    <source>
        <dbReference type="ARBA" id="ARBA00023015"/>
    </source>
</evidence>
<accession>A0A385Z0L6</accession>
<comment type="function">
    <text evidence="4">Regulatory protein of the TOL plasmid xyl operons. XylS activates the xylXYZLTEGFJQKIH operon required for the degradation of toluene, m-xylene and p-xylene.</text>
</comment>
<evidence type="ECO:0000256" key="4">
    <source>
        <dbReference type="ARBA" id="ARBA00037345"/>
    </source>
</evidence>
<dbReference type="Pfam" id="PF02311">
    <property type="entry name" value="AraC_binding"/>
    <property type="match status" value="1"/>
</dbReference>
<name>A0A385Z0L6_9PSED</name>
<dbReference type="SUPFAM" id="SSF51215">
    <property type="entry name" value="Regulatory protein AraC"/>
    <property type="match status" value="1"/>
</dbReference>
<organism evidence="6 7">
    <name type="scientific">Pseudomonas cavernae</name>
    <dbReference type="NCBI Taxonomy" id="2320867"/>
    <lineage>
        <taxon>Bacteria</taxon>
        <taxon>Pseudomonadati</taxon>
        <taxon>Pseudomonadota</taxon>
        <taxon>Gammaproteobacteria</taxon>
        <taxon>Pseudomonadales</taxon>
        <taxon>Pseudomonadaceae</taxon>
        <taxon>Pseudomonas</taxon>
    </lineage>
</organism>
<dbReference type="Gene3D" id="1.10.10.60">
    <property type="entry name" value="Homeodomain-like"/>
    <property type="match status" value="1"/>
</dbReference>
<dbReference type="GO" id="GO:0003700">
    <property type="term" value="F:DNA-binding transcription factor activity"/>
    <property type="evidence" value="ECO:0007669"/>
    <property type="project" value="InterPro"/>
</dbReference>
<dbReference type="PROSITE" id="PS01124">
    <property type="entry name" value="HTH_ARAC_FAMILY_2"/>
    <property type="match status" value="1"/>
</dbReference>
<keyword evidence="2" id="KW-0238">DNA-binding</keyword>
<dbReference type="PANTHER" id="PTHR46796:SF2">
    <property type="entry name" value="TRANSCRIPTIONAL REGULATORY PROTEIN"/>
    <property type="match status" value="1"/>
</dbReference>
<dbReference type="AlphaFoldDB" id="A0A385Z0L6"/>
<dbReference type="GO" id="GO:0043565">
    <property type="term" value="F:sequence-specific DNA binding"/>
    <property type="evidence" value="ECO:0007669"/>
    <property type="project" value="InterPro"/>
</dbReference>
<evidence type="ECO:0000256" key="2">
    <source>
        <dbReference type="ARBA" id="ARBA00023125"/>
    </source>
</evidence>
<dbReference type="InterPro" id="IPR037923">
    <property type="entry name" value="HTH-like"/>
</dbReference>
<gene>
    <name evidence="6" type="ORF">D3880_01565</name>
</gene>